<gene>
    <name evidence="7" type="ORF">CFH83_07545</name>
</gene>
<dbReference type="PROSITE" id="PS51669">
    <property type="entry name" value="4FE4S_MOW_BIS_MGD"/>
    <property type="match status" value="1"/>
</dbReference>
<evidence type="ECO:0000256" key="4">
    <source>
        <dbReference type="ARBA" id="ARBA00023004"/>
    </source>
</evidence>
<keyword evidence="5" id="KW-0411">Iron-sulfur</keyword>
<dbReference type="PANTHER" id="PTHR43105">
    <property type="entry name" value="RESPIRATORY NITRATE REDUCTASE"/>
    <property type="match status" value="1"/>
</dbReference>
<dbReference type="InterPro" id="IPR006656">
    <property type="entry name" value="Mopterin_OxRdtase"/>
</dbReference>
<dbReference type="GO" id="GO:0046872">
    <property type="term" value="F:metal ion binding"/>
    <property type="evidence" value="ECO:0007669"/>
    <property type="project" value="UniProtKB-KW"/>
</dbReference>
<dbReference type="InterPro" id="IPR009010">
    <property type="entry name" value="Asp_de-COase-like_dom_sf"/>
</dbReference>
<organism evidence="7 8">
    <name type="scientific">Sulfuricurvum kujiense</name>
    <dbReference type="NCBI Taxonomy" id="148813"/>
    <lineage>
        <taxon>Bacteria</taxon>
        <taxon>Pseudomonadati</taxon>
        <taxon>Campylobacterota</taxon>
        <taxon>Epsilonproteobacteria</taxon>
        <taxon>Campylobacterales</taxon>
        <taxon>Sulfurimonadaceae</taxon>
        <taxon>Sulfuricurvum</taxon>
    </lineage>
</organism>
<evidence type="ECO:0000259" key="6">
    <source>
        <dbReference type="PROSITE" id="PS51669"/>
    </source>
</evidence>
<dbReference type="GO" id="GO:0016020">
    <property type="term" value="C:membrane"/>
    <property type="evidence" value="ECO:0007669"/>
    <property type="project" value="TreeGrafter"/>
</dbReference>
<keyword evidence="2" id="KW-0479">Metal-binding</keyword>
<evidence type="ECO:0000256" key="1">
    <source>
        <dbReference type="ARBA" id="ARBA00022485"/>
    </source>
</evidence>
<dbReference type="PANTHER" id="PTHR43105:SF14">
    <property type="entry name" value="FORMATE DEHYDROGENASE H"/>
    <property type="match status" value="1"/>
</dbReference>
<dbReference type="InterPro" id="IPR050123">
    <property type="entry name" value="Prok_molybdopt-oxidoreductase"/>
</dbReference>
<dbReference type="GO" id="GO:0051539">
    <property type="term" value="F:4 iron, 4 sulfur cluster binding"/>
    <property type="evidence" value="ECO:0007669"/>
    <property type="project" value="UniProtKB-KW"/>
</dbReference>
<dbReference type="GO" id="GO:0003954">
    <property type="term" value="F:NADH dehydrogenase activity"/>
    <property type="evidence" value="ECO:0007669"/>
    <property type="project" value="TreeGrafter"/>
</dbReference>
<keyword evidence="1" id="KW-0004">4Fe-4S</keyword>
<dbReference type="SUPFAM" id="SSF53706">
    <property type="entry name" value="Formate dehydrogenase/DMSO reductase, domains 1-3"/>
    <property type="match status" value="1"/>
</dbReference>
<dbReference type="SMART" id="SM00926">
    <property type="entry name" value="Molybdop_Fe4S4"/>
    <property type="match status" value="1"/>
</dbReference>
<evidence type="ECO:0000256" key="5">
    <source>
        <dbReference type="ARBA" id="ARBA00023014"/>
    </source>
</evidence>
<evidence type="ECO:0000256" key="2">
    <source>
        <dbReference type="ARBA" id="ARBA00022723"/>
    </source>
</evidence>
<dbReference type="Proteomes" id="UP000228859">
    <property type="component" value="Unassembled WGS sequence"/>
</dbReference>
<dbReference type="GO" id="GO:0022904">
    <property type="term" value="P:respiratory electron transport chain"/>
    <property type="evidence" value="ECO:0007669"/>
    <property type="project" value="TreeGrafter"/>
</dbReference>
<evidence type="ECO:0000313" key="7">
    <source>
        <dbReference type="EMBL" id="DAB38138.1"/>
    </source>
</evidence>
<dbReference type="InterPro" id="IPR006657">
    <property type="entry name" value="MoPterin_dinucl-bd_dom"/>
</dbReference>
<evidence type="ECO:0000256" key="3">
    <source>
        <dbReference type="ARBA" id="ARBA00023002"/>
    </source>
</evidence>
<reference evidence="7 8" key="1">
    <citation type="journal article" date="2017" name="Front. Microbiol.">
        <title>Comparative Genomic Analysis of the Class Epsilonproteobacteria and Proposed Reclassification to Epsilonbacteraeota (phyl. nov.).</title>
        <authorList>
            <person name="Waite D.W."/>
            <person name="Vanwonterghem I."/>
            <person name="Rinke C."/>
            <person name="Parks D.H."/>
            <person name="Zhang Y."/>
            <person name="Takai K."/>
            <person name="Sievert S.M."/>
            <person name="Simon J."/>
            <person name="Campbell B.J."/>
            <person name="Hanson T.E."/>
            <person name="Woyke T."/>
            <person name="Klotz M.G."/>
            <person name="Hugenholtz P."/>
        </authorList>
    </citation>
    <scope>NUCLEOTIDE SEQUENCE [LARGE SCALE GENOMIC DNA]</scope>
    <source>
        <strain evidence="7">UBA12443</strain>
    </source>
</reference>
<dbReference type="GO" id="GO:0043546">
    <property type="term" value="F:molybdopterin cofactor binding"/>
    <property type="evidence" value="ECO:0007669"/>
    <property type="project" value="InterPro"/>
</dbReference>
<dbReference type="Gene3D" id="2.40.40.20">
    <property type="match status" value="1"/>
</dbReference>
<proteinExistence type="predicted"/>
<name>A0A2D3WCJ5_9BACT</name>
<keyword evidence="4" id="KW-0408">Iron</keyword>
<dbReference type="Gene3D" id="2.20.25.90">
    <property type="entry name" value="ADC-like domains"/>
    <property type="match status" value="1"/>
</dbReference>
<dbReference type="Gene3D" id="3.40.228.10">
    <property type="entry name" value="Dimethylsulfoxide Reductase, domain 2"/>
    <property type="match status" value="1"/>
</dbReference>
<dbReference type="InterPro" id="IPR006963">
    <property type="entry name" value="Mopterin_OxRdtase_4Fe-4S_dom"/>
</dbReference>
<dbReference type="RefSeq" id="WP_294894295.1">
    <property type="nucleotide sequence ID" value="NZ_DLUI01000106.1"/>
</dbReference>
<dbReference type="EMBL" id="DLUI01000106">
    <property type="protein sequence ID" value="DAB38138.1"/>
    <property type="molecule type" value="Genomic_DNA"/>
</dbReference>
<dbReference type="Pfam" id="PF04879">
    <property type="entry name" value="Molybdop_Fe4S4"/>
    <property type="match status" value="1"/>
</dbReference>
<sequence length="691" mass="78203">MVIDSVCTYCGVGCDISAEVEDNKIQKIFAKEEGLVSQGRLCIKGKQGWDFVTHPKRLRNARVRKSFLAKNAALFADLDMDYLEPVDHDFYEISYESAYELVARKLRAITDQYGAHSFAAIGGARTSCEGSYLFQHFTRHVVGSPHVDNCARVCHSPSLKGMRTTIGEGAMTNPFDDIYETEYIVVMGSNTTEGHPIVANRMLDVIKQKNIELAVLDVRRIQLSKSATNHLSIPYEANLMILNMMAYVILSENLVNTEFVNGRTKGYEEYKNAILNDPYANPEFLLQIPGYESLVEEIRMVSRKYATRKSLFFWGLGITEHLDGSYAVMAITHLAMLTGNIGKRGAGLMPLRGQNNVQGTCDVGMLPYYAPDYQPPKEVGMMTPDLINAMVEGKIKALYNISEDIAHIHPNQNKIHAALGNLDLLVVNELFDNEITKFADIIFGVKSAYEKTGVYVNAERRLHLSQPLINVMMPDDWEVIAEISKRYGTDFGFKNSRDVWERVRVDAPIRFGGASYEKLESNRLRGLQWPVQEEDLPVLHIDTFRTKDGKGSFHYHQYSPRGQVEELINTQRHEGYYLTTGRVLVHYNNGAQTNACDKLHRSHSEDTLLVSVEDEEFFEYKDFVVLKSEYGQSAPLRVKVSSTVKKGTLFTTFHHAKSNINFLFGDEADELIKTARFKSIKVEVIKPDYLD</sequence>
<feature type="domain" description="4Fe-4S Mo/W bis-MGD-type" evidence="6">
    <location>
        <begin position="1"/>
        <end position="56"/>
    </location>
</feature>
<accession>A0A2D3WCJ5</accession>
<dbReference type="Pfam" id="PF01568">
    <property type="entry name" value="Molydop_binding"/>
    <property type="match status" value="1"/>
</dbReference>
<dbReference type="SUPFAM" id="SSF50692">
    <property type="entry name" value="ADC-like"/>
    <property type="match status" value="1"/>
</dbReference>
<dbReference type="InterPro" id="IPR027467">
    <property type="entry name" value="MopterinOxRdtase_cofactor_BS"/>
</dbReference>
<dbReference type="Pfam" id="PF00384">
    <property type="entry name" value="Molybdopterin"/>
    <property type="match status" value="1"/>
</dbReference>
<protein>
    <submittedName>
        <fullName evidence="7">Formate dehydrogenase</fullName>
    </submittedName>
</protein>
<dbReference type="PROSITE" id="PS00551">
    <property type="entry name" value="MOLYBDOPTERIN_PROK_1"/>
    <property type="match status" value="1"/>
</dbReference>
<comment type="caution">
    <text evidence="7">The sequence shown here is derived from an EMBL/GenBank/DDBJ whole genome shotgun (WGS) entry which is preliminary data.</text>
</comment>
<evidence type="ECO:0000313" key="8">
    <source>
        <dbReference type="Proteomes" id="UP000228859"/>
    </source>
</evidence>
<dbReference type="Gene3D" id="3.40.50.740">
    <property type="match status" value="1"/>
</dbReference>
<keyword evidence="3" id="KW-0560">Oxidoreductase</keyword>
<dbReference type="AlphaFoldDB" id="A0A2D3WCJ5"/>